<evidence type="ECO:0000313" key="3">
    <source>
        <dbReference type="WBParaSite" id="ACRNAN_scaffold1061.g17563.t1"/>
    </source>
</evidence>
<organism evidence="2 3">
    <name type="scientific">Acrobeloides nanus</name>
    <dbReference type="NCBI Taxonomy" id="290746"/>
    <lineage>
        <taxon>Eukaryota</taxon>
        <taxon>Metazoa</taxon>
        <taxon>Ecdysozoa</taxon>
        <taxon>Nematoda</taxon>
        <taxon>Chromadorea</taxon>
        <taxon>Rhabditida</taxon>
        <taxon>Tylenchina</taxon>
        <taxon>Cephalobomorpha</taxon>
        <taxon>Cephaloboidea</taxon>
        <taxon>Cephalobidae</taxon>
        <taxon>Acrobeloides</taxon>
    </lineage>
</organism>
<dbReference type="Pfam" id="PF19614">
    <property type="entry name" value="DUF6119"/>
    <property type="match status" value="1"/>
</dbReference>
<feature type="region of interest" description="Disordered" evidence="1">
    <location>
        <begin position="35"/>
        <end position="75"/>
    </location>
</feature>
<evidence type="ECO:0000313" key="2">
    <source>
        <dbReference type="Proteomes" id="UP000887540"/>
    </source>
</evidence>
<proteinExistence type="predicted"/>
<dbReference type="Proteomes" id="UP000887540">
    <property type="component" value="Unplaced"/>
</dbReference>
<protein>
    <submittedName>
        <fullName evidence="3">Uncharacterized protein</fullName>
    </submittedName>
</protein>
<dbReference type="AlphaFoldDB" id="A0A914CI37"/>
<accession>A0A914CI37</accession>
<keyword evidence="2" id="KW-1185">Reference proteome</keyword>
<name>A0A914CI37_9BILA</name>
<dbReference type="InterPro" id="IPR026487">
    <property type="entry name" value="CHP04141"/>
</dbReference>
<reference evidence="3" key="1">
    <citation type="submission" date="2022-11" db="UniProtKB">
        <authorList>
            <consortium name="WormBaseParasite"/>
        </authorList>
    </citation>
    <scope>IDENTIFICATION</scope>
</reference>
<feature type="compositionally biased region" description="Basic and acidic residues" evidence="1">
    <location>
        <begin position="35"/>
        <end position="48"/>
    </location>
</feature>
<sequence>MAKRKLPTVSRTVSYPNDHTLYLIKKHPKLVFKGKEETKSEADQENSKNRQTTIRQYYSPLIDHNRSEDEEPMDVDEEEPVVVKQKLIPEHELLEWKYSNLCPGALMAVGTLPRYEASNLPEFTSLTRFTDVENEQFRYQKVDLPYCLIFIPINKEEDFWMVVSYEQGYRMIKSKECVYDFGLKTGLNSVKPNGLKKVKSHKMRKNPLMVAQNVARASHQDDFLKFFDDIVRGIEGDCKNDQFATNFKRGGVSLTLTKKLNKPDDLITLCHNAYNGYTSLDYKENFAWIDNIRPVQDDLILATLNTDLEKQFQLALENKKVSNELQLICPVEENDEINFIGFGSSSKTRSVHAEISISGYIKELQNFGIKNYSIGTFFKTHRIQETNGDPKSWPIKNCVIYKTTRKTSKDGEPATYDEYLYYLGKWLKLSTEWFRPINETLTNLEETWKNFTQENGISLPTALKAKPNEKAEDEPAYCKRVESINKNFICLDNIYAKTSILMNPKKKKNSAVHKFEACDLAVIDQREEKKICLIHVKQDGDELLNKLFNQGANYTKILLNDPKFQMDVKNNIGKLIAVKKRNNESYMDDFVDLIPNPEERRVKPEDLMIVFAIMKRREDAESKSKLSLCHQMNLHRCATYLKRKGIQVGLAFIGRE</sequence>
<dbReference type="WBParaSite" id="ACRNAN_scaffold1061.g17563.t1">
    <property type="protein sequence ID" value="ACRNAN_scaffold1061.g17563.t1"/>
    <property type="gene ID" value="ACRNAN_scaffold1061.g17563"/>
</dbReference>
<evidence type="ECO:0000256" key="1">
    <source>
        <dbReference type="SAM" id="MobiDB-lite"/>
    </source>
</evidence>
<dbReference type="NCBIfam" id="TIGR04141">
    <property type="entry name" value="TIGR04141 family sporadically distributed protein"/>
    <property type="match status" value="1"/>
</dbReference>